<protein>
    <submittedName>
        <fullName evidence="1">Uncharacterized protein</fullName>
    </submittedName>
</protein>
<gene>
    <name evidence="1" type="ORF">HRTV-29_gp70</name>
</gene>
<reference evidence="1" key="1">
    <citation type="submission" date="2021-05" db="EMBL/GenBank/DDBJ databases">
        <title>Diversity, taxonomy and evolution of archaeal viruses of the class Caudoviricetes.</title>
        <authorList>
            <person name="Liu Y."/>
            <person name="Demina T.A."/>
            <person name="Roux S."/>
            <person name="Aiewsakun P."/>
            <person name="Kazlauskas D."/>
            <person name="Simmonds P."/>
            <person name="Prangishvili D."/>
            <person name="Oksanen H.M."/>
            <person name="Krupovic M."/>
        </authorList>
    </citation>
    <scope>NUCLEOTIDE SEQUENCE</scope>
    <source>
        <strain evidence="1">HRTV-29/29</strain>
    </source>
</reference>
<keyword evidence="2" id="KW-1185">Reference proteome</keyword>
<name>A0AAE9BYP0_9CAUD</name>
<evidence type="ECO:0000313" key="1">
    <source>
        <dbReference type="EMBL" id="UBF23348.1"/>
    </source>
</evidence>
<accession>A0AAE9BYP0</accession>
<dbReference type="EMBL" id="MZ334526">
    <property type="protein sequence ID" value="UBF23348.1"/>
    <property type="molecule type" value="Genomic_DNA"/>
</dbReference>
<dbReference type="Proteomes" id="UP000827282">
    <property type="component" value="Segment"/>
</dbReference>
<organism evidence="1 2">
    <name type="scientific">Halorubrum tailed virus 29</name>
    <dbReference type="NCBI Taxonomy" id="2878010"/>
    <lineage>
        <taxon>Viruses</taxon>
        <taxon>Duplodnaviria</taxon>
        <taxon>Heunggongvirae</taxon>
        <taxon>Uroviricota</taxon>
        <taxon>Caudoviricetes</taxon>
        <taxon>Kirjokansivirales</taxon>
        <taxon>Haloferuviridae</taxon>
        <taxon>Dpdavirus</taxon>
        <taxon>Dpdavirus caudatum</taxon>
        <taxon>Dpdavirus HRTV29</taxon>
    </lineage>
</organism>
<evidence type="ECO:0000313" key="2">
    <source>
        <dbReference type="Proteomes" id="UP000827282"/>
    </source>
</evidence>
<sequence length="52" mass="5891">MDLEIILCHAPTYTGRRLKRPASTVTLYRYTYYGGGITCKCEAGHAPWTIQL</sequence>
<proteinExistence type="predicted"/>